<sequence>MKVSVAKLPTPLIAAWVNPRTGERSSVLAVLRGAALECPAPGPGDWLLLLRSKSAEPETAGN</sequence>
<dbReference type="EMBL" id="UINC01227823">
    <property type="protein sequence ID" value="SVE58874.1"/>
    <property type="molecule type" value="Genomic_DNA"/>
</dbReference>
<evidence type="ECO:0000313" key="1">
    <source>
        <dbReference type="EMBL" id="SVE58874.1"/>
    </source>
</evidence>
<accession>A0A383EQM6</accession>
<name>A0A383EQM6_9ZZZZ</name>
<organism evidence="1">
    <name type="scientific">marine metagenome</name>
    <dbReference type="NCBI Taxonomy" id="408172"/>
    <lineage>
        <taxon>unclassified sequences</taxon>
        <taxon>metagenomes</taxon>
        <taxon>ecological metagenomes</taxon>
    </lineage>
</organism>
<proteinExistence type="predicted"/>
<dbReference type="AlphaFoldDB" id="A0A383EQM6"/>
<gene>
    <name evidence="1" type="ORF">METZ01_LOCUS511728</name>
</gene>
<protein>
    <submittedName>
        <fullName evidence="1">Uncharacterized protein</fullName>
    </submittedName>
</protein>
<reference evidence="1" key="1">
    <citation type="submission" date="2018-05" db="EMBL/GenBank/DDBJ databases">
        <authorList>
            <person name="Lanie J.A."/>
            <person name="Ng W.-L."/>
            <person name="Kazmierczak K.M."/>
            <person name="Andrzejewski T.M."/>
            <person name="Davidsen T.M."/>
            <person name="Wayne K.J."/>
            <person name="Tettelin H."/>
            <person name="Glass J.I."/>
            <person name="Rusch D."/>
            <person name="Podicherti R."/>
            <person name="Tsui H.-C.T."/>
            <person name="Winkler M.E."/>
        </authorList>
    </citation>
    <scope>NUCLEOTIDE SEQUENCE</scope>
</reference>